<evidence type="ECO:0000256" key="3">
    <source>
        <dbReference type="ARBA" id="ARBA00022475"/>
    </source>
</evidence>
<dbReference type="Pfam" id="PF04290">
    <property type="entry name" value="DctQ"/>
    <property type="match status" value="1"/>
</dbReference>
<evidence type="ECO:0000256" key="4">
    <source>
        <dbReference type="ARBA" id="ARBA00022519"/>
    </source>
</evidence>
<evidence type="ECO:0000313" key="11">
    <source>
        <dbReference type="EMBL" id="TEW30325.1"/>
    </source>
</evidence>
<evidence type="ECO:0000256" key="7">
    <source>
        <dbReference type="ARBA" id="ARBA00023136"/>
    </source>
</evidence>
<evidence type="ECO:0000256" key="5">
    <source>
        <dbReference type="ARBA" id="ARBA00022692"/>
    </source>
</evidence>
<evidence type="ECO:0000256" key="9">
    <source>
        <dbReference type="RuleBase" id="RU369079"/>
    </source>
</evidence>
<reference evidence="11 12" key="1">
    <citation type="submission" date="2019-03" db="EMBL/GenBank/DDBJ databases">
        <title>Horizontal Gene Transfer Machinery in Histophilus somni.</title>
        <authorList>
            <person name="Mostafa Nazari M."/>
            <person name="Liljebjelke K."/>
        </authorList>
    </citation>
    <scope>NUCLEOTIDE SEQUENCE [LARGE SCALE GENOMIC DNA]</scope>
    <source>
        <strain evidence="11 12">UOC-EPH-KLM-04</strain>
    </source>
</reference>
<accession>A0AAX2S4I8</accession>
<keyword evidence="7 9" id="KW-0472">Membrane</keyword>
<dbReference type="InterPro" id="IPR007387">
    <property type="entry name" value="TRAP_DctQ"/>
</dbReference>
<dbReference type="GO" id="GO:0015740">
    <property type="term" value="P:C4-dicarboxylate transport"/>
    <property type="evidence" value="ECO:0007669"/>
    <property type="project" value="TreeGrafter"/>
</dbReference>
<protein>
    <recommendedName>
        <fullName evidence="9">TRAP transporter small permease protein</fullName>
    </recommendedName>
</protein>
<dbReference type="AlphaFoldDB" id="A0AAX2S4I8"/>
<comment type="function">
    <text evidence="9">Part of the tripartite ATP-independent periplasmic (TRAP) transport system.</text>
</comment>
<proteinExistence type="inferred from homology"/>
<comment type="caution">
    <text evidence="11">The sequence shown here is derived from an EMBL/GenBank/DDBJ whole genome shotgun (WGS) entry which is preliminary data.</text>
</comment>
<organism evidence="11 12">
    <name type="scientific">Histophilus somni</name>
    <name type="common">Haemophilus somnus</name>
    <dbReference type="NCBI Taxonomy" id="731"/>
    <lineage>
        <taxon>Bacteria</taxon>
        <taxon>Pseudomonadati</taxon>
        <taxon>Pseudomonadota</taxon>
        <taxon>Gammaproteobacteria</taxon>
        <taxon>Pasteurellales</taxon>
        <taxon>Pasteurellaceae</taxon>
        <taxon>Histophilus</taxon>
    </lineage>
</organism>
<feature type="domain" description="Tripartite ATP-independent periplasmic transporters DctQ component" evidence="10">
    <location>
        <begin position="22"/>
        <end position="148"/>
    </location>
</feature>
<dbReference type="PANTHER" id="PTHR35011:SF5">
    <property type="entry name" value="SIALIC ACID TRAP TRANSPORTER SMALL PERMEASE PROTEIN SIAQ"/>
    <property type="match status" value="1"/>
</dbReference>
<dbReference type="GO" id="GO:0005886">
    <property type="term" value="C:plasma membrane"/>
    <property type="evidence" value="ECO:0007669"/>
    <property type="project" value="UniProtKB-SubCell"/>
</dbReference>
<dbReference type="EMBL" id="SNRV01000006">
    <property type="protein sequence ID" value="TEW30325.1"/>
    <property type="molecule type" value="Genomic_DNA"/>
</dbReference>
<evidence type="ECO:0000256" key="2">
    <source>
        <dbReference type="ARBA" id="ARBA00022448"/>
    </source>
</evidence>
<feature type="transmembrane region" description="Helical" evidence="9">
    <location>
        <begin position="85"/>
        <end position="108"/>
    </location>
</feature>
<keyword evidence="6 9" id="KW-1133">Transmembrane helix</keyword>
<keyword evidence="4 9" id="KW-0997">Cell inner membrane</keyword>
<gene>
    <name evidence="11" type="ORF">E2R48_04155</name>
</gene>
<evidence type="ECO:0000256" key="6">
    <source>
        <dbReference type="ARBA" id="ARBA00022989"/>
    </source>
</evidence>
<sequence>MKLDRYISSFRNILTIILFSSLVIVVSIGVFSRFLTSHPFAWTEELSRFIFIWLAWIASSLTIAKGVNITFDIVLDKLEQTIGNIAHIIVNVISIIYILVVIILGYILCINNTNSYSPLLGVPMWTLNLAIPVGGVLMVYEQIKNLIKKR</sequence>
<comment type="subunit">
    <text evidence="9">The complex comprises the extracytoplasmic solute receptor protein and the two transmembrane proteins.</text>
</comment>
<dbReference type="RefSeq" id="WP_132994777.1">
    <property type="nucleotide sequence ID" value="NZ_CP042983.1"/>
</dbReference>
<feature type="transmembrane region" description="Helical" evidence="9">
    <location>
        <begin position="120"/>
        <end position="140"/>
    </location>
</feature>
<dbReference type="PANTHER" id="PTHR35011">
    <property type="entry name" value="2,3-DIKETO-L-GULONATE TRAP TRANSPORTER SMALL PERMEASE PROTEIN YIAM"/>
    <property type="match status" value="1"/>
</dbReference>
<keyword evidence="3" id="KW-1003">Cell membrane</keyword>
<feature type="transmembrane region" description="Helical" evidence="9">
    <location>
        <begin position="46"/>
        <end position="64"/>
    </location>
</feature>
<comment type="similarity">
    <text evidence="8 9">Belongs to the TRAP transporter small permease family.</text>
</comment>
<keyword evidence="5 9" id="KW-0812">Transmembrane</keyword>
<dbReference type="GO" id="GO:0022857">
    <property type="term" value="F:transmembrane transporter activity"/>
    <property type="evidence" value="ECO:0007669"/>
    <property type="project" value="UniProtKB-UniRule"/>
</dbReference>
<comment type="subcellular location">
    <subcellularLocation>
        <location evidence="1 9">Cell inner membrane</location>
        <topology evidence="1 9">Multi-pass membrane protein</topology>
    </subcellularLocation>
</comment>
<name>A0AAX2S4I8_HISSO</name>
<evidence type="ECO:0000256" key="1">
    <source>
        <dbReference type="ARBA" id="ARBA00004429"/>
    </source>
</evidence>
<keyword evidence="2 9" id="KW-0813">Transport</keyword>
<evidence type="ECO:0000313" key="12">
    <source>
        <dbReference type="Proteomes" id="UP000297565"/>
    </source>
</evidence>
<feature type="transmembrane region" description="Helical" evidence="9">
    <location>
        <begin position="12"/>
        <end position="34"/>
    </location>
</feature>
<dbReference type="InterPro" id="IPR055348">
    <property type="entry name" value="DctQ"/>
</dbReference>
<dbReference type="Proteomes" id="UP000297565">
    <property type="component" value="Unassembled WGS sequence"/>
</dbReference>
<evidence type="ECO:0000256" key="8">
    <source>
        <dbReference type="ARBA" id="ARBA00038436"/>
    </source>
</evidence>
<evidence type="ECO:0000259" key="10">
    <source>
        <dbReference type="Pfam" id="PF04290"/>
    </source>
</evidence>